<evidence type="ECO:0000256" key="6">
    <source>
        <dbReference type="ARBA" id="ARBA00023274"/>
    </source>
</evidence>
<keyword evidence="7" id="KW-0175">Coiled coil</keyword>
<dbReference type="PANTHER" id="PTHR48149">
    <property type="entry name" value="60S RIBOSOMAL PROTEIN L37A-2"/>
    <property type="match status" value="1"/>
</dbReference>
<dbReference type="HAMAP" id="MF_00327">
    <property type="entry name" value="Ribosomal_eL43"/>
    <property type="match status" value="1"/>
</dbReference>
<evidence type="ECO:0000256" key="5">
    <source>
        <dbReference type="ARBA" id="ARBA00022980"/>
    </source>
</evidence>
<keyword evidence="9" id="KW-1185">Reference proteome</keyword>
<proteinExistence type="inferred from homology"/>
<keyword evidence="2" id="KW-0479">Metal-binding</keyword>
<evidence type="ECO:0000256" key="3">
    <source>
        <dbReference type="ARBA" id="ARBA00022771"/>
    </source>
</evidence>
<dbReference type="InterPro" id="IPR011331">
    <property type="entry name" value="Ribosomal_eL37/eL43"/>
</dbReference>
<sequence>MFASQGMHTIHKNSMVHEKVNVKINTSFPTSSIQVEKYTQEVESSSTRRNGSSRSIPLSTIEIVEKCCGPQTRCHVFGFRGGVKAKDLKGGTSSKVELLSALRSTREDIKSLNEENKSLNEENKSLNDHLSTIEDKMKEIMQMKELFAAQQSHVPPITSVSTELPLPFQLTKLITMSSGKFRCRVCSFQDPSTLLLFSSYFAIAAPSWRLLLRESRLLLLLRTYKKDSSVALVAHLLLDSTKRTKKAGIVGKYGTRYGASLRKQIKKMEVSQHSKYFCEFCGKYAVKRKAVGIWGCKDCGKVKAGGAYTLNTASAVTVRSTIRRLREQTES</sequence>
<dbReference type="InterPro" id="IPR002674">
    <property type="entry name" value="Ribosomal_eL43"/>
</dbReference>
<dbReference type="Pfam" id="PF01780">
    <property type="entry name" value="Ribosomal_L37ae"/>
    <property type="match status" value="1"/>
</dbReference>
<dbReference type="Proteomes" id="UP000826656">
    <property type="component" value="Unassembled WGS sequence"/>
</dbReference>
<dbReference type="EMBL" id="JAIVGD010000002">
    <property type="protein sequence ID" value="KAH0778656.1"/>
    <property type="molecule type" value="Genomic_DNA"/>
</dbReference>
<comment type="similarity">
    <text evidence="1">Belongs to the eukaryotic ribosomal protein eL43 family.</text>
</comment>
<keyword evidence="3" id="KW-0863">Zinc-finger</keyword>
<gene>
    <name evidence="8" type="ORF">KY290_005083</name>
</gene>
<reference evidence="8 9" key="1">
    <citation type="journal article" date="2021" name="bioRxiv">
        <title>Chromosome-scale and haplotype-resolved genome assembly of a tetraploid potato cultivar.</title>
        <authorList>
            <person name="Sun H."/>
            <person name="Jiao W.-B."/>
            <person name="Krause K."/>
            <person name="Campoy J.A."/>
            <person name="Goel M."/>
            <person name="Folz-Donahue K."/>
            <person name="Kukat C."/>
            <person name="Huettel B."/>
            <person name="Schneeberger K."/>
        </authorList>
    </citation>
    <scope>NUCLEOTIDE SEQUENCE [LARGE SCALE GENOMIC DNA]</scope>
    <source>
        <strain evidence="8">SolTubOtavaFocal</strain>
        <tissue evidence="8">Leaves</tissue>
    </source>
</reference>
<accession>A0ABQ7WD45</accession>
<comment type="caution">
    <text evidence="8">The sequence shown here is derived from an EMBL/GenBank/DDBJ whole genome shotgun (WGS) entry which is preliminary data.</text>
</comment>
<evidence type="ECO:0000313" key="9">
    <source>
        <dbReference type="Proteomes" id="UP000826656"/>
    </source>
</evidence>
<dbReference type="Gene3D" id="2.20.25.30">
    <property type="match status" value="1"/>
</dbReference>
<feature type="coiled-coil region" evidence="7">
    <location>
        <begin position="95"/>
        <end position="136"/>
    </location>
</feature>
<keyword evidence="5" id="KW-0689">Ribosomal protein</keyword>
<dbReference type="InterPro" id="IPR011332">
    <property type="entry name" value="Ribosomal_zn-bd"/>
</dbReference>
<dbReference type="PANTHER" id="PTHR48149:SF1">
    <property type="entry name" value="LARGE RIBOSOMAL SUBUNIT PROTEIN EL43Y"/>
    <property type="match status" value="1"/>
</dbReference>
<keyword evidence="6" id="KW-0687">Ribonucleoprotein</keyword>
<name>A0ABQ7WD45_SOLTU</name>
<protein>
    <recommendedName>
        <fullName evidence="10">60S ribosomal protein L37a</fullName>
    </recommendedName>
</protein>
<evidence type="ECO:0000313" key="8">
    <source>
        <dbReference type="EMBL" id="KAH0778656.1"/>
    </source>
</evidence>
<evidence type="ECO:0000256" key="4">
    <source>
        <dbReference type="ARBA" id="ARBA00022833"/>
    </source>
</evidence>
<dbReference type="SUPFAM" id="SSF57829">
    <property type="entry name" value="Zn-binding ribosomal proteins"/>
    <property type="match status" value="1"/>
</dbReference>
<organism evidence="8 9">
    <name type="scientific">Solanum tuberosum</name>
    <name type="common">Potato</name>
    <dbReference type="NCBI Taxonomy" id="4113"/>
    <lineage>
        <taxon>Eukaryota</taxon>
        <taxon>Viridiplantae</taxon>
        <taxon>Streptophyta</taxon>
        <taxon>Embryophyta</taxon>
        <taxon>Tracheophyta</taxon>
        <taxon>Spermatophyta</taxon>
        <taxon>Magnoliopsida</taxon>
        <taxon>eudicotyledons</taxon>
        <taxon>Gunneridae</taxon>
        <taxon>Pentapetalae</taxon>
        <taxon>asterids</taxon>
        <taxon>lamiids</taxon>
        <taxon>Solanales</taxon>
        <taxon>Solanaceae</taxon>
        <taxon>Solanoideae</taxon>
        <taxon>Solaneae</taxon>
        <taxon>Solanum</taxon>
    </lineage>
</organism>
<evidence type="ECO:0000256" key="7">
    <source>
        <dbReference type="SAM" id="Coils"/>
    </source>
</evidence>
<evidence type="ECO:0000256" key="1">
    <source>
        <dbReference type="ARBA" id="ARBA00008672"/>
    </source>
</evidence>
<dbReference type="NCBIfam" id="TIGR00280">
    <property type="entry name" value="eL43_euk_arch"/>
    <property type="match status" value="1"/>
</dbReference>
<evidence type="ECO:0000256" key="2">
    <source>
        <dbReference type="ARBA" id="ARBA00022723"/>
    </source>
</evidence>
<keyword evidence="4" id="KW-0862">Zinc</keyword>
<evidence type="ECO:0008006" key="10">
    <source>
        <dbReference type="Google" id="ProtNLM"/>
    </source>
</evidence>